<sequence length="96" mass="11608">MAREIVWTKRASNSFRRITNYLEYEFGEKTTRNFILRTFNVIDLLKANPEMGTIESFELGIFGFLITKHNRLFYRFSQLELILLNFFDTRSQRPKF</sequence>
<evidence type="ECO:0000256" key="1">
    <source>
        <dbReference type="ARBA" id="ARBA00022649"/>
    </source>
</evidence>
<dbReference type="RefSeq" id="WP_091692675.1">
    <property type="nucleotide sequence ID" value="NZ_FPBF01000002.1"/>
</dbReference>
<dbReference type="OrthoDB" id="5574284at2"/>
<dbReference type="Proteomes" id="UP000199673">
    <property type="component" value="Unassembled WGS sequence"/>
</dbReference>
<dbReference type="InterPro" id="IPR035093">
    <property type="entry name" value="RelE/ParE_toxin_dom_sf"/>
</dbReference>
<dbReference type="AlphaFoldDB" id="A0A1I7AQU5"/>
<dbReference type="Pfam" id="PF05016">
    <property type="entry name" value="ParE_toxin"/>
    <property type="match status" value="1"/>
</dbReference>
<accession>A0A1I7AQU5</accession>
<reference evidence="3" key="1">
    <citation type="submission" date="2016-10" db="EMBL/GenBank/DDBJ databases">
        <authorList>
            <person name="Varghese N."/>
            <person name="Submissions S."/>
        </authorList>
    </citation>
    <scope>NUCLEOTIDE SEQUENCE [LARGE SCALE GENOMIC DNA]</scope>
    <source>
        <strain evidence="3">DSM 23445</strain>
    </source>
</reference>
<keyword evidence="3" id="KW-1185">Reference proteome</keyword>
<dbReference type="STRING" id="305507.SAMN04489724_2141"/>
<gene>
    <name evidence="2" type="ORF">SAMN04489724_2141</name>
</gene>
<dbReference type="EMBL" id="FPBF01000002">
    <property type="protein sequence ID" value="SFT77284.1"/>
    <property type="molecule type" value="Genomic_DNA"/>
</dbReference>
<evidence type="ECO:0000313" key="2">
    <source>
        <dbReference type="EMBL" id="SFT77284.1"/>
    </source>
</evidence>
<proteinExistence type="predicted"/>
<keyword evidence="1" id="KW-1277">Toxin-antitoxin system</keyword>
<protein>
    <submittedName>
        <fullName evidence="2">Plasmid stabilization system protein ParE</fullName>
    </submittedName>
</protein>
<dbReference type="InterPro" id="IPR007712">
    <property type="entry name" value="RelE/ParE_toxin"/>
</dbReference>
<organism evidence="2 3">
    <name type="scientific">Algoriphagus locisalis</name>
    <dbReference type="NCBI Taxonomy" id="305507"/>
    <lineage>
        <taxon>Bacteria</taxon>
        <taxon>Pseudomonadati</taxon>
        <taxon>Bacteroidota</taxon>
        <taxon>Cytophagia</taxon>
        <taxon>Cytophagales</taxon>
        <taxon>Cyclobacteriaceae</taxon>
        <taxon>Algoriphagus</taxon>
    </lineage>
</organism>
<name>A0A1I7AQU5_9BACT</name>
<dbReference type="Gene3D" id="3.30.2310.20">
    <property type="entry name" value="RelE-like"/>
    <property type="match status" value="1"/>
</dbReference>
<evidence type="ECO:0000313" key="3">
    <source>
        <dbReference type="Proteomes" id="UP000199673"/>
    </source>
</evidence>